<keyword evidence="13" id="KW-1185">Reference proteome</keyword>
<evidence type="ECO:0000256" key="9">
    <source>
        <dbReference type="ARBA" id="ARBA00093659"/>
    </source>
</evidence>
<dbReference type="InterPro" id="IPR006685">
    <property type="entry name" value="MscS_channel_2nd"/>
</dbReference>
<evidence type="ECO:0000256" key="2">
    <source>
        <dbReference type="ARBA" id="ARBA00022475"/>
    </source>
</evidence>
<feature type="transmembrane region" description="Helical" evidence="10">
    <location>
        <begin position="101"/>
        <end position="122"/>
    </location>
</feature>
<dbReference type="AlphaFoldDB" id="A0A928V332"/>
<keyword evidence="3" id="KW-0997">Cell inner membrane</keyword>
<keyword evidence="4 10" id="KW-0812">Transmembrane</keyword>
<protein>
    <recommendedName>
        <fullName evidence="8">Mechanosensing system component YbdG</fullName>
    </recommendedName>
    <alternativeName>
        <fullName evidence="9">Mechanosensitive channel homolog YbdG</fullName>
    </alternativeName>
</protein>
<feature type="transmembrane region" description="Helical" evidence="10">
    <location>
        <begin position="68"/>
        <end position="89"/>
    </location>
</feature>
<reference evidence="12" key="1">
    <citation type="submission" date="2018-07" db="EMBL/GenBank/DDBJ databases">
        <title>Genome assembly of strain Ka43.</title>
        <authorList>
            <person name="Kukolya J."/>
            <person name="Nagy I."/>
            <person name="Horvath B."/>
            <person name="Toth A."/>
        </authorList>
    </citation>
    <scope>NUCLEOTIDE SEQUENCE</scope>
    <source>
        <strain evidence="12">KB43</strain>
    </source>
</reference>
<evidence type="ECO:0000256" key="3">
    <source>
        <dbReference type="ARBA" id="ARBA00022519"/>
    </source>
</evidence>
<dbReference type="EMBL" id="PRDL01000001">
    <property type="protein sequence ID" value="MBE8715749.1"/>
    <property type="molecule type" value="Genomic_DNA"/>
</dbReference>
<dbReference type="PANTHER" id="PTHR30414">
    <property type="entry name" value="MINICONDUCTANCE MECHANOSENSITIVE CHANNEL YBDG"/>
    <property type="match status" value="1"/>
</dbReference>
<evidence type="ECO:0000256" key="8">
    <source>
        <dbReference type="ARBA" id="ARBA00093630"/>
    </source>
</evidence>
<sequence>MKEPLFNWLESLGLTITPAIGTAIILAIILFTALVIHIVLHHGVLPVIDRQTGRNEHWLHTALFKNKLFSRLVLTFQGVVLFVQARLWLDAGSGALEIIEVFTHLWILLFVLLSLFSLFDTLTTLLDRLPSTRKFPTRGIMQSLKLVAAFLMVIFAISLLIGKSPLLLFSGLGAMSAVLLLVFKDPIMGLVAGIQLSANNMLAVGDWLEMPKYGADGFVTDINLTTVKVDNWDRTTTTVPTYALISDSFKNWRGMFDSGGRRIKRSVYIDATSVHFLAEEDIARLRRAHLLSEYIETRLTDIEQDNSARGVDPSSPVNGRRLTNLGTFRAYLTAYIRAHNGINQDMIQMVRQLSSGDTGIPLEIYAFTANTAWVAHEGVQADIFDHIFAVLPEFGLRLYQNPTGHDMRSMIANIPRQPAD</sequence>
<dbReference type="GO" id="GO:0008381">
    <property type="term" value="F:mechanosensitive monoatomic ion channel activity"/>
    <property type="evidence" value="ECO:0007669"/>
    <property type="project" value="InterPro"/>
</dbReference>
<keyword evidence="6" id="KW-0346">Stress response</keyword>
<dbReference type="Gene3D" id="2.30.30.60">
    <property type="match status" value="1"/>
</dbReference>
<gene>
    <name evidence="12" type="ORF">C4F51_00935</name>
</gene>
<keyword evidence="2" id="KW-1003">Cell membrane</keyword>
<dbReference type="RefSeq" id="WP_193906338.1">
    <property type="nucleotide sequence ID" value="NZ_PRDL01000001.1"/>
</dbReference>
<dbReference type="Pfam" id="PF00924">
    <property type="entry name" value="MS_channel_2nd"/>
    <property type="match status" value="1"/>
</dbReference>
<name>A0A928V332_9GAMM</name>
<evidence type="ECO:0000313" key="12">
    <source>
        <dbReference type="EMBL" id="MBE8715749.1"/>
    </source>
</evidence>
<dbReference type="GO" id="GO:0071470">
    <property type="term" value="P:cellular response to osmotic stress"/>
    <property type="evidence" value="ECO:0007669"/>
    <property type="project" value="InterPro"/>
</dbReference>
<keyword evidence="7 10" id="KW-0472">Membrane</keyword>
<evidence type="ECO:0000256" key="1">
    <source>
        <dbReference type="ARBA" id="ARBA00004429"/>
    </source>
</evidence>
<feature type="transmembrane region" description="Helical" evidence="10">
    <location>
        <begin position="20"/>
        <end position="48"/>
    </location>
</feature>
<accession>A0A928V332</accession>
<evidence type="ECO:0000256" key="4">
    <source>
        <dbReference type="ARBA" id="ARBA00022692"/>
    </source>
</evidence>
<evidence type="ECO:0000256" key="7">
    <source>
        <dbReference type="ARBA" id="ARBA00023136"/>
    </source>
</evidence>
<dbReference type="PANTHER" id="PTHR30414:SF0">
    <property type="entry name" value="MINICONDUCTANCE MECHANOSENSITIVE CHANNEL YBDG"/>
    <property type="match status" value="1"/>
</dbReference>
<dbReference type="FunFam" id="2.30.30.60:FF:000002">
    <property type="entry name" value="Mechanosensitive ion channel family protein"/>
    <property type="match status" value="1"/>
</dbReference>
<evidence type="ECO:0000256" key="10">
    <source>
        <dbReference type="SAM" id="Phobius"/>
    </source>
</evidence>
<dbReference type="InterPro" id="IPR030192">
    <property type="entry name" value="YbdG"/>
</dbReference>
<organism evidence="12 13">
    <name type="scientific">Cellvibrio polysaccharolyticus</name>
    <dbReference type="NCBI Taxonomy" id="2082724"/>
    <lineage>
        <taxon>Bacteria</taxon>
        <taxon>Pseudomonadati</taxon>
        <taxon>Pseudomonadota</taxon>
        <taxon>Gammaproteobacteria</taxon>
        <taxon>Cellvibrionales</taxon>
        <taxon>Cellvibrionaceae</taxon>
        <taxon>Cellvibrio</taxon>
    </lineage>
</organism>
<comment type="caution">
    <text evidence="12">The sequence shown here is derived from an EMBL/GenBank/DDBJ whole genome shotgun (WGS) entry which is preliminary data.</text>
</comment>
<comment type="subcellular location">
    <subcellularLocation>
        <location evidence="1">Cell inner membrane</location>
        <topology evidence="1">Multi-pass membrane protein</topology>
    </subcellularLocation>
</comment>
<dbReference type="InterPro" id="IPR010920">
    <property type="entry name" value="LSM_dom_sf"/>
</dbReference>
<feature type="domain" description="Mechanosensitive ion channel MscS" evidence="11">
    <location>
        <begin position="185"/>
        <end position="253"/>
    </location>
</feature>
<dbReference type="GO" id="GO:0005886">
    <property type="term" value="C:plasma membrane"/>
    <property type="evidence" value="ECO:0007669"/>
    <property type="project" value="UniProtKB-SubCell"/>
</dbReference>
<proteinExistence type="predicted"/>
<dbReference type="InterPro" id="IPR023408">
    <property type="entry name" value="MscS_beta-dom_sf"/>
</dbReference>
<dbReference type="Proteomes" id="UP000652567">
    <property type="component" value="Unassembled WGS sequence"/>
</dbReference>
<evidence type="ECO:0000313" key="13">
    <source>
        <dbReference type="Proteomes" id="UP000652567"/>
    </source>
</evidence>
<dbReference type="SUPFAM" id="SSF50182">
    <property type="entry name" value="Sm-like ribonucleoproteins"/>
    <property type="match status" value="1"/>
</dbReference>
<evidence type="ECO:0000256" key="5">
    <source>
        <dbReference type="ARBA" id="ARBA00022989"/>
    </source>
</evidence>
<feature type="transmembrane region" description="Helical" evidence="10">
    <location>
        <begin position="143"/>
        <end position="161"/>
    </location>
</feature>
<evidence type="ECO:0000259" key="11">
    <source>
        <dbReference type="Pfam" id="PF00924"/>
    </source>
</evidence>
<keyword evidence="5 10" id="KW-1133">Transmembrane helix</keyword>
<evidence type="ECO:0000256" key="6">
    <source>
        <dbReference type="ARBA" id="ARBA00023016"/>
    </source>
</evidence>